<protein>
    <submittedName>
        <fullName evidence="3">Protein shq1</fullName>
    </submittedName>
</protein>
<dbReference type="SUPFAM" id="SSF49764">
    <property type="entry name" value="HSP20-like chaperones"/>
    <property type="match status" value="1"/>
</dbReference>
<organism evidence="3 5">
    <name type="scientific">Smittium culicis</name>
    <dbReference type="NCBI Taxonomy" id="133412"/>
    <lineage>
        <taxon>Eukaryota</taxon>
        <taxon>Fungi</taxon>
        <taxon>Fungi incertae sedis</taxon>
        <taxon>Zoopagomycota</taxon>
        <taxon>Kickxellomycotina</taxon>
        <taxon>Harpellomycetes</taxon>
        <taxon>Harpellales</taxon>
        <taxon>Legeriomycetaceae</taxon>
        <taxon>Smittium</taxon>
    </lineage>
</organism>
<dbReference type="PANTHER" id="PTHR12967:SF0">
    <property type="entry name" value="PROTEIN SHQ1 HOMOLOG"/>
    <property type="match status" value="1"/>
</dbReference>
<dbReference type="Gene3D" id="2.60.40.790">
    <property type="match status" value="1"/>
</dbReference>
<dbReference type="InterPro" id="IPR008978">
    <property type="entry name" value="HSP20-like_chaperone"/>
</dbReference>
<evidence type="ECO:0000313" key="3">
    <source>
        <dbReference type="EMBL" id="OMJ11499.1"/>
    </source>
</evidence>
<dbReference type="InterPro" id="IPR007052">
    <property type="entry name" value="CS_dom"/>
</dbReference>
<dbReference type="GO" id="GO:0051082">
    <property type="term" value="F:unfolded protein binding"/>
    <property type="evidence" value="ECO:0007669"/>
    <property type="project" value="TreeGrafter"/>
</dbReference>
<dbReference type="InterPro" id="IPR039742">
    <property type="entry name" value="Shq1"/>
</dbReference>
<dbReference type="OrthoDB" id="73639at2759"/>
<evidence type="ECO:0000313" key="5">
    <source>
        <dbReference type="Proteomes" id="UP000187283"/>
    </source>
</evidence>
<evidence type="ECO:0000313" key="4">
    <source>
        <dbReference type="EMBL" id="OMJ23359.1"/>
    </source>
</evidence>
<reference evidence="3 5" key="1">
    <citation type="submission" date="2017-01" db="EMBL/GenBank/DDBJ databases">
        <authorList>
            <person name="Mah S.A."/>
            <person name="Swanson W.J."/>
            <person name="Moy G.W."/>
            <person name="Vacquier V.D."/>
        </authorList>
    </citation>
    <scope>NUCLEOTIDE SEQUENCE [LARGE SCALE GENOMIC DNA]</scope>
    <source>
        <strain evidence="3 5">GSMNP</strain>
    </source>
</reference>
<dbReference type="InterPro" id="IPR048696">
    <property type="entry name" value="SHQ1-like_CS"/>
</dbReference>
<dbReference type="InterPro" id="IPR007009">
    <property type="entry name" value="Shq1_C"/>
</dbReference>
<dbReference type="PANTHER" id="PTHR12967">
    <property type="entry name" value="PROTEIN SHQ1 HOMOLOG"/>
    <property type="match status" value="1"/>
</dbReference>
<dbReference type="CDD" id="cd06463">
    <property type="entry name" value="p23_like"/>
    <property type="match status" value="1"/>
</dbReference>
<evidence type="ECO:0000256" key="1">
    <source>
        <dbReference type="ARBA" id="ARBA00005607"/>
    </source>
</evidence>
<sequence>MITPKFQVTQDDDYIYISIFITHVKASNIEFDVDGNEFRFFANPYYLRLKLTGQVIETEDSTAKLDISEGKLLVKLSKLIKGQFFPDLDLLSLLLATRSETNDIAPKKPLIIEELDDNSSDIKDNIVESEQDTDWEIPQSLEEDIIITATYGFNRQYNGWFTHVDQTANEINCIQSPETTSNSQRTSKQHELEDIDFNEDYYISNFIDDDEIEPLIESQSKFESDLNSLLEVVGSSDLSSFFKKNQYTSNSNIRHLFEFTEKEKEYLIRLPKKTYIIDDKKSLYLGIVDILFAYAYNNRVFEGENNVENWDLSEKVYNDVINILKLGKRYLLKIFLEIKDMFDHHDIYYVYSKVIFDDYCVWIQSSAKDTSLISLSEKLQALSISKDDIGWPLEQYEDLALESSSDESDDESAIDSENIISEIPSIQNQISPIINLEPSVPEISKSIDSLVINPIKKKSPLIQEL</sequence>
<dbReference type="Proteomes" id="UP000187283">
    <property type="component" value="Unassembled WGS sequence"/>
</dbReference>
<dbReference type="Pfam" id="PF21413">
    <property type="entry name" value="SHQ1-like_CS"/>
    <property type="match status" value="1"/>
</dbReference>
<accession>A0A1R1XA74</accession>
<dbReference type="GO" id="GO:0000493">
    <property type="term" value="P:box H/ACA snoRNP assembly"/>
    <property type="evidence" value="ECO:0007669"/>
    <property type="project" value="InterPro"/>
</dbReference>
<evidence type="ECO:0000259" key="2">
    <source>
        <dbReference type="PROSITE" id="PS51203"/>
    </source>
</evidence>
<dbReference type="EMBL" id="LSSN01004447">
    <property type="protein sequence ID" value="OMJ11499.1"/>
    <property type="molecule type" value="Genomic_DNA"/>
</dbReference>
<comment type="similarity">
    <text evidence="1">Belongs to the SHQ1 family.</text>
</comment>
<proteinExistence type="inferred from homology"/>
<feature type="domain" description="CS" evidence="2">
    <location>
        <begin position="1"/>
        <end position="89"/>
    </location>
</feature>
<comment type="caution">
    <text evidence="3">The sequence shown here is derived from an EMBL/GenBank/DDBJ whole genome shotgun (WGS) entry which is preliminary data.</text>
</comment>
<gene>
    <name evidence="4" type="ORF">AYI70_g2306</name>
    <name evidence="3" type="ORF">AYI70_g9685</name>
</gene>
<dbReference type="PROSITE" id="PS51203">
    <property type="entry name" value="CS"/>
    <property type="match status" value="1"/>
</dbReference>
<dbReference type="AlphaFoldDB" id="A0A1R1XA74"/>
<dbReference type="STRING" id="133412.A0A1R1XA74"/>
<keyword evidence="5" id="KW-1185">Reference proteome</keyword>
<dbReference type="Pfam" id="PF04925">
    <property type="entry name" value="SHQ1"/>
    <property type="match status" value="2"/>
</dbReference>
<dbReference type="GO" id="GO:0005654">
    <property type="term" value="C:nucleoplasm"/>
    <property type="evidence" value="ECO:0007669"/>
    <property type="project" value="TreeGrafter"/>
</dbReference>
<name>A0A1R1XA74_9FUNG</name>
<dbReference type="EMBL" id="LSSN01000554">
    <property type="protein sequence ID" value="OMJ23359.1"/>
    <property type="molecule type" value="Genomic_DNA"/>
</dbReference>
<dbReference type="GO" id="GO:0005737">
    <property type="term" value="C:cytoplasm"/>
    <property type="evidence" value="ECO:0007669"/>
    <property type="project" value="TreeGrafter"/>
</dbReference>